<organism evidence="3 4">
    <name type="scientific">Ancylostoma ceylanicum</name>
    <dbReference type="NCBI Taxonomy" id="53326"/>
    <lineage>
        <taxon>Eukaryota</taxon>
        <taxon>Metazoa</taxon>
        <taxon>Ecdysozoa</taxon>
        <taxon>Nematoda</taxon>
        <taxon>Chromadorea</taxon>
        <taxon>Rhabditida</taxon>
        <taxon>Rhabditina</taxon>
        <taxon>Rhabditomorpha</taxon>
        <taxon>Strongyloidea</taxon>
        <taxon>Ancylostomatidae</taxon>
        <taxon>Ancylostomatinae</taxon>
        <taxon>Ancylostoma</taxon>
    </lineage>
</organism>
<feature type="compositionally biased region" description="Polar residues" evidence="1">
    <location>
        <begin position="107"/>
        <end position="116"/>
    </location>
</feature>
<protein>
    <submittedName>
        <fullName evidence="3">Uncharacterized protein</fullName>
    </submittedName>
</protein>
<accession>A0A016STF4</accession>
<evidence type="ECO:0000313" key="3">
    <source>
        <dbReference type="EMBL" id="EYB93594.1"/>
    </source>
</evidence>
<evidence type="ECO:0000256" key="1">
    <source>
        <dbReference type="SAM" id="MobiDB-lite"/>
    </source>
</evidence>
<dbReference type="AlphaFoldDB" id="A0A016STF4"/>
<sequence length="116" mass="12850">MERSEPPLLPGFLLTIFLGTVLMGAAALLLLTIYRRDKRMKSSEEAIPLRATSASKRSQETQDTLPSVSVEESNELEQRTRTTSVEKSRATSVGKTKTTSREKPKTRSYSSKSTAN</sequence>
<feature type="compositionally biased region" description="Basic and acidic residues" evidence="1">
    <location>
        <begin position="76"/>
        <end position="89"/>
    </location>
</feature>
<evidence type="ECO:0000256" key="2">
    <source>
        <dbReference type="SAM" id="Phobius"/>
    </source>
</evidence>
<evidence type="ECO:0000313" key="4">
    <source>
        <dbReference type="Proteomes" id="UP000024635"/>
    </source>
</evidence>
<keyword evidence="2" id="KW-0812">Transmembrane</keyword>
<comment type="caution">
    <text evidence="3">The sequence shown here is derived from an EMBL/GenBank/DDBJ whole genome shotgun (WGS) entry which is preliminary data.</text>
</comment>
<gene>
    <name evidence="3" type="primary">Acey_s0180.g778</name>
    <name evidence="3" type="ORF">Y032_0180g778</name>
</gene>
<feature type="transmembrane region" description="Helical" evidence="2">
    <location>
        <begin position="12"/>
        <end position="34"/>
    </location>
</feature>
<keyword evidence="4" id="KW-1185">Reference proteome</keyword>
<keyword evidence="2" id="KW-1133">Transmembrane helix</keyword>
<dbReference type="EMBL" id="JARK01001516">
    <property type="protein sequence ID" value="EYB93594.1"/>
    <property type="molecule type" value="Genomic_DNA"/>
</dbReference>
<dbReference type="Proteomes" id="UP000024635">
    <property type="component" value="Unassembled WGS sequence"/>
</dbReference>
<feature type="region of interest" description="Disordered" evidence="1">
    <location>
        <begin position="41"/>
        <end position="116"/>
    </location>
</feature>
<feature type="compositionally biased region" description="Polar residues" evidence="1">
    <location>
        <begin position="52"/>
        <end position="71"/>
    </location>
</feature>
<keyword evidence="2" id="KW-0472">Membrane</keyword>
<name>A0A016STF4_9BILA</name>
<proteinExistence type="predicted"/>
<reference evidence="4" key="1">
    <citation type="journal article" date="2015" name="Nat. Genet.">
        <title>The genome and transcriptome of the zoonotic hookworm Ancylostoma ceylanicum identify infection-specific gene families.</title>
        <authorList>
            <person name="Schwarz E.M."/>
            <person name="Hu Y."/>
            <person name="Antoshechkin I."/>
            <person name="Miller M.M."/>
            <person name="Sternberg P.W."/>
            <person name="Aroian R.V."/>
        </authorList>
    </citation>
    <scope>NUCLEOTIDE SEQUENCE</scope>
    <source>
        <strain evidence="4">HY135</strain>
    </source>
</reference>